<evidence type="ECO:0000313" key="1">
    <source>
        <dbReference type="EMBL" id="KAG0716418.1"/>
    </source>
</evidence>
<dbReference type="OrthoDB" id="8063408at2759"/>
<dbReference type="EMBL" id="JACEEZ010018906">
    <property type="protein sequence ID" value="KAG0716418.1"/>
    <property type="molecule type" value="Genomic_DNA"/>
</dbReference>
<sequence>MIHATLEAWVMKQFTRASDKDGGAFNYLCRPSDCQLEAEGGIFHATDTAAHKGHRFQNSMNRRVRRVKSFVQWEQLPGTRSSKPRQIVSSMISPFPKTRCWMSTKMHFLFSHMEKFPENLGALSE</sequence>
<keyword evidence="2" id="KW-1185">Reference proteome</keyword>
<organism evidence="1 2">
    <name type="scientific">Chionoecetes opilio</name>
    <name type="common">Atlantic snow crab</name>
    <name type="synonym">Cancer opilio</name>
    <dbReference type="NCBI Taxonomy" id="41210"/>
    <lineage>
        <taxon>Eukaryota</taxon>
        <taxon>Metazoa</taxon>
        <taxon>Ecdysozoa</taxon>
        <taxon>Arthropoda</taxon>
        <taxon>Crustacea</taxon>
        <taxon>Multicrustacea</taxon>
        <taxon>Malacostraca</taxon>
        <taxon>Eumalacostraca</taxon>
        <taxon>Eucarida</taxon>
        <taxon>Decapoda</taxon>
        <taxon>Pleocyemata</taxon>
        <taxon>Brachyura</taxon>
        <taxon>Eubrachyura</taxon>
        <taxon>Majoidea</taxon>
        <taxon>Majidae</taxon>
        <taxon>Chionoecetes</taxon>
    </lineage>
</organism>
<reference evidence="1" key="1">
    <citation type="submission" date="2020-07" db="EMBL/GenBank/DDBJ databases">
        <title>The High-quality genome of the commercially important snow crab, Chionoecetes opilio.</title>
        <authorList>
            <person name="Jeong J.-H."/>
            <person name="Ryu S."/>
        </authorList>
    </citation>
    <scope>NUCLEOTIDE SEQUENCE</scope>
    <source>
        <strain evidence="1">MADBK_172401_WGS</strain>
        <tissue evidence="1">Digestive gland</tissue>
    </source>
</reference>
<dbReference type="PANTHER" id="PTHR46114">
    <property type="entry name" value="APPLE DOMAIN-CONTAINING PROTEIN"/>
    <property type="match status" value="1"/>
</dbReference>
<name>A0A8J5C3P4_CHIOP</name>
<dbReference type="AlphaFoldDB" id="A0A8J5C3P4"/>
<evidence type="ECO:0000313" key="2">
    <source>
        <dbReference type="Proteomes" id="UP000770661"/>
    </source>
</evidence>
<comment type="caution">
    <text evidence="1">The sequence shown here is derived from an EMBL/GenBank/DDBJ whole genome shotgun (WGS) entry which is preliminary data.</text>
</comment>
<gene>
    <name evidence="1" type="ORF">GWK47_001026</name>
</gene>
<proteinExistence type="predicted"/>
<accession>A0A8J5C3P4</accession>
<protein>
    <submittedName>
        <fullName evidence="1">Uncharacterized protein</fullName>
    </submittedName>
</protein>
<dbReference type="PANTHER" id="PTHR46114:SF1">
    <property type="entry name" value="ZAD DOMAIN-CONTAINING PROTEIN"/>
    <property type="match status" value="1"/>
</dbReference>
<dbReference type="Proteomes" id="UP000770661">
    <property type="component" value="Unassembled WGS sequence"/>
</dbReference>